<dbReference type="Gene3D" id="1.10.510.10">
    <property type="entry name" value="Transferase(Phosphotransferase) domain 1"/>
    <property type="match status" value="1"/>
</dbReference>
<evidence type="ECO:0000256" key="1">
    <source>
        <dbReference type="ARBA" id="ARBA00022527"/>
    </source>
</evidence>
<dbReference type="PROSITE" id="PS50011">
    <property type="entry name" value="PROTEIN_KINASE_DOM"/>
    <property type="match status" value="1"/>
</dbReference>
<evidence type="ECO:0000256" key="5">
    <source>
        <dbReference type="ARBA" id="ARBA00022840"/>
    </source>
</evidence>
<proteinExistence type="predicted"/>
<dbReference type="RefSeq" id="WP_063796610.1">
    <property type="nucleotide sequence ID" value="NZ_CP012159.1"/>
</dbReference>
<dbReference type="InterPro" id="IPR008271">
    <property type="entry name" value="Ser/Thr_kinase_AS"/>
</dbReference>
<dbReference type="KEGG" id="ccro:CMC5_042220"/>
<evidence type="ECO:0000313" key="7">
    <source>
        <dbReference type="EMBL" id="AKT40069.1"/>
    </source>
</evidence>
<dbReference type="SUPFAM" id="SSF56112">
    <property type="entry name" value="Protein kinase-like (PK-like)"/>
    <property type="match status" value="1"/>
</dbReference>
<dbReference type="CDD" id="cd14014">
    <property type="entry name" value="STKc_PknB_like"/>
    <property type="match status" value="1"/>
</dbReference>
<dbReference type="PIRSF" id="PIRSF000654">
    <property type="entry name" value="Integrin-linked_kinase"/>
    <property type="match status" value="1"/>
</dbReference>
<name>A0A0K1EGV4_CHOCO</name>
<evidence type="ECO:0000313" key="8">
    <source>
        <dbReference type="Proteomes" id="UP000067626"/>
    </source>
</evidence>
<dbReference type="Proteomes" id="UP000067626">
    <property type="component" value="Chromosome"/>
</dbReference>
<evidence type="ECO:0000256" key="2">
    <source>
        <dbReference type="ARBA" id="ARBA00022679"/>
    </source>
</evidence>
<dbReference type="PROSITE" id="PS00108">
    <property type="entry name" value="PROTEIN_KINASE_ST"/>
    <property type="match status" value="1"/>
</dbReference>
<gene>
    <name evidence="7" type="ORF">CMC5_042220</name>
</gene>
<feature type="domain" description="Protein kinase" evidence="6">
    <location>
        <begin position="11"/>
        <end position="293"/>
    </location>
</feature>
<keyword evidence="1" id="KW-0723">Serine/threonine-protein kinase</keyword>
<dbReference type="GO" id="GO:0005524">
    <property type="term" value="F:ATP binding"/>
    <property type="evidence" value="ECO:0007669"/>
    <property type="project" value="UniProtKB-KW"/>
</dbReference>
<dbReference type="AlphaFoldDB" id="A0A0K1EGV4"/>
<evidence type="ECO:0000259" key="6">
    <source>
        <dbReference type="PROSITE" id="PS50011"/>
    </source>
</evidence>
<keyword evidence="5" id="KW-0067">ATP-binding</keyword>
<dbReference type="PANTHER" id="PTHR24350">
    <property type="entry name" value="SERINE/THREONINE-PROTEIN KINASE IAL-RELATED"/>
    <property type="match status" value="1"/>
</dbReference>
<dbReference type="InterPro" id="IPR011009">
    <property type="entry name" value="Kinase-like_dom_sf"/>
</dbReference>
<keyword evidence="3" id="KW-0547">Nucleotide-binding</keyword>
<dbReference type="Gene3D" id="3.30.200.20">
    <property type="entry name" value="Phosphorylase Kinase, domain 1"/>
    <property type="match status" value="1"/>
</dbReference>
<evidence type="ECO:0000256" key="4">
    <source>
        <dbReference type="ARBA" id="ARBA00022777"/>
    </source>
</evidence>
<keyword evidence="2" id="KW-0808">Transferase</keyword>
<keyword evidence="4" id="KW-0418">Kinase</keyword>
<dbReference type="InterPro" id="IPR000719">
    <property type="entry name" value="Prot_kinase_dom"/>
</dbReference>
<dbReference type="EMBL" id="CP012159">
    <property type="protein sequence ID" value="AKT40069.1"/>
    <property type="molecule type" value="Genomic_DNA"/>
</dbReference>
<accession>A0A0K1EGV4</accession>
<organism evidence="7 8">
    <name type="scientific">Chondromyces crocatus</name>
    <dbReference type="NCBI Taxonomy" id="52"/>
    <lineage>
        <taxon>Bacteria</taxon>
        <taxon>Pseudomonadati</taxon>
        <taxon>Myxococcota</taxon>
        <taxon>Polyangia</taxon>
        <taxon>Polyangiales</taxon>
        <taxon>Polyangiaceae</taxon>
        <taxon>Chondromyces</taxon>
    </lineage>
</organism>
<keyword evidence="8" id="KW-1185">Reference proteome</keyword>
<dbReference type="SMART" id="SM00220">
    <property type="entry name" value="S_TKc"/>
    <property type="match status" value="1"/>
</dbReference>
<dbReference type="Pfam" id="PF00069">
    <property type="entry name" value="Pkinase"/>
    <property type="match status" value="1"/>
</dbReference>
<sequence>MLSPGARIGDYEVVRHAAEGATSDVYEARHVGDGHPAALKLMLVELCLHVDVVTRFHNEAQALEQVRHARIVSLFAWGTTPEGPPYMVLEWLPKTLEGELGRAPSGLSSEVATRIAMQIAEALSVLHDRGIVHRDLKPENLLLAEHDLATADLKLTDLGLAKLLRGGVGPGSMANVTPTGMFPVSTGGDDVIGTWEYMAPEQWVRAKDVDAKADVYALGVILFRMLVGRLPFEAEQRKDWMGLHLLEPPPLDCLDGRASAPLRDLVACMLSKKAASRPTMHQVRKALAGQGAH</sequence>
<dbReference type="GO" id="GO:0004674">
    <property type="term" value="F:protein serine/threonine kinase activity"/>
    <property type="evidence" value="ECO:0007669"/>
    <property type="project" value="UniProtKB-KW"/>
</dbReference>
<protein>
    <recommendedName>
        <fullName evidence="6">Protein kinase domain-containing protein</fullName>
    </recommendedName>
</protein>
<dbReference type="InterPro" id="IPR030616">
    <property type="entry name" value="Aur-like"/>
</dbReference>
<dbReference type="STRING" id="52.CMC5_042220"/>
<evidence type="ECO:0000256" key="3">
    <source>
        <dbReference type="ARBA" id="ARBA00022741"/>
    </source>
</evidence>
<reference evidence="7 8" key="1">
    <citation type="submission" date="2015-07" db="EMBL/GenBank/DDBJ databases">
        <title>Genome analysis of myxobacterium Chondromyces crocatus Cm c5 reveals a high potential for natural compound synthesis and the genetic basis for the loss of fruiting body formation.</title>
        <authorList>
            <person name="Zaburannyi N."/>
            <person name="Bunk B."/>
            <person name="Maier J."/>
            <person name="Overmann J."/>
            <person name="Mueller R."/>
        </authorList>
    </citation>
    <scope>NUCLEOTIDE SEQUENCE [LARGE SCALE GENOMIC DNA]</scope>
    <source>
        <strain evidence="7 8">Cm c5</strain>
    </source>
</reference>